<dbReference type="InterPro" id="IPR029058">
    <property type="entry name" value="AB_hydrolase_fold"/>
</dbReference>
<evidence type="ECO:0000313" key="5">
    <source>
        <dbReference type="Proteomes" id="UP000636458"/>
    </source>
</evidence>
<keyword evidence="1" id="KW-0560">Oxidoreductase</keyword>
<proteinExistence type="inferred from homology"/>
<dbReference type="InterPro" id="IPR000073">
    <property type="entry name" value="AB_hydrolase_1"/>
</dbReference>
<comment type="similarity">
    <text evidence="2">Belongs to the AB hydrolase superfamily. Bacterial non-heme haloperoxidase / perhydrolase family.</text>
</comment>
<feature type="domain" description="AB hydrolase-1" evidence="3">
    <location>
        <begin position="26"/>
        <end position="262"/>
    </location>
</feature>
<dbReference type="InterPro" id="IPR000639">
    <property type="entry name" value="Epox_hydrolase-like"/>
</dbReference>
<protein>
    <submittedName>
        <fullName evidence="4">Alpha/beta hydrolase</fullName>
    </submittedName>
</protein>
<dbReference type="GO" id="GO:0004601">
    <property type="term" value="F:peroxidase activity"/>
    <property type="evidence" value="ECO:0007669"/>
    <property type="project" value="UniProtKB-KW"/>
</dbReference>
<reference evidence="4" key="1">
    <citation type="submission" date="2021-01" db="EMBL/GenBank/DDBJ databases">
        <title>Lacisediminihabitans sp. nov. strain G11-30, isolated from Antarctic Soil.</title>
        <authorList>
            <person name="Li J."/>
        </authorList>
    </citation>
    <scope>NUCLEOTIDE SEQUENCE</scope>
    <source>
        <strain evidence="4">G11-30</strain>
    </source>
</reference>
<dbReference type="PANTHER" id="PTHR43433:SF4">
    <property type="entry name" value="NON-HEME CHLOROPEROXIDASE-RELATED"/>
    <property type="match status" value="1"/>
</dbReference>
<evidence type="ECO:0000256" key="1">
    <source>
        <dbReference type="ARBA" id="ARBA00022559"/>
    </source>
</evidence>
<dbReference type="InterPro" id="IPR050471">
    <property type="entry name" value="AB_hydrolase"/>
</dbReference>
<dbReference type="PANTHER" id="PTHR43433">
    <property type="entry name" value="HYDROLASE, ALPHA/BETA FOLD FAMILY PROTEIN"/>
    <property type="match status" value="1"/>
</dbReference>
<dbReference type="Pfam" id="PF00561">
    <property type="entry name" value="Abhydrolase_1"/>
    <property type="match status" value="1"/>
</dbReference>
<keyword evidence="1" id="KW-0575">Peroxidase</keyword>
<evidence type="ECO:0000313" key="4">
    <source>
        <dbReference type="EMBL" id="MBK4346668.1"/>
    </source>
</evidence>
<dbReference type="Proteomes" id="UP000636458">
    <property type="component" value="Unassembled WGS sequence"/>
</dbReference>
<dbReference type="Gene3D" id="3.40.50.1820">
    <property type="entry name" value="alpha/beta hydrolase"/>
    <property type="match status" value="1"/>
</dbReference>
<dbReference type="GO" id="GO:0016787">
    <property type="term" value="F:hydrolase activity"/>
    <property type="evidence" value="ECO:0007669"/>
    <property type="project" value="UniProtKB-KW"/>
</dbReference>
<dbReference type="AlphaFoldDB" id="A0A934W1A4"/>
<dbReference type="PRINTS" id="PR00412">
    <property type="entry name" value="EPOXHYDRLASE"/>
</dbReference>
<keyword evidence="4" id="KW-0378">Hydrolase</keyword>
<dbReference type="FunFam" id="3.40.50.1820:FF:000205">
    <property type="entry name" value="Non-haem bromoperoxidase BPO-A2"/>
    <property type="match status" value="1"/>
</dbReference>
<sequence>MATITVGEENSAPIELYYEDQGVGRPVVLLAGWPFDARSWEPQLHPLLDAGYRVVSIDRRGFGRSSAPISGYDFDTLSADVDVVLTKLDLRDVTLVGFSLGTGEVARYIGRFGTDRLRSAVLIESLTPTFAHSDDNPKGVDEAGVKGVQDAILADRFAWLTGMMGNFLNLDDYQGTRVSEDTVRAMWSAGADASPYATWACPQTWLEDFHADLERFDVPTLIMHGTADRILSIDGQGARAHESLPSARYVEIEGGPHINPVTHTAEVNQELLSFLDSAS</sequence>
<evidence type="ECO:0000256" key="2">
    <source>
        <dbReference type="ARBA" id="ARBA00038128"/>
    </source>
</evidence>
<keyword evidence="5" id="KW-1185">Reference proteome</keyword>
<organism evidence="4 5">
    <name type="scientific">Lacisediminihabitans changchengi</name>
    <dbReference type="NCBI Taxonomy" id="2787634"/>
    <lineage>
        <taxon>Bacteria</taxon>
        <taxon>Bacillati</taxon>
        <taxon>Actinomycetota</taxon>
        <taxon>Actinomycetes</taxon>
        <taxon>Micrococcales</taxon>
        <taxon>Microbacteriaceae</taxon>
        <taxon>Lacisediminihabitans</taxon>
    </lineage>
</organism>
<name>A0A934W1A4_9MICO</name>
<comment type="caution">
    <text evidence="4">The sequence shown here is derived from an EMBL/GenBank/DDBJ whole genome shotgun (WGS) entry which is preliminary data.</text>
</comment>
<dbReference type="SUPFAM" id="SSF53474">
    <property type="entry name" value="alpha/beta-Hydrolases"/>
    <property type="match status" value="1"/>
</dbReference>
<dbReference type="PRINTS" id="PR00111">
    <property type="entry name" value="ABHYDROLASE"/>
</dbReference>
<dbReference type="RefSeq" id="WP_200554981.1">
    <property type="nucleotide sequence ID" value="NZ_JAEPES010000001.1"/>
</dbReference>
<gene>
    <name evidence="4" type="ORF">IV501_03385</name>
</gene>
<evidence type="ECO:0000259" key="3">
    <source>
        <dbReference type="Pfam" id="PF00561"/>
    </source>
</evidence>
<accession>A0A934W1A4</accession>
<dbReference type="EMBL" id="JAEPES010000001">
    <property type="protein sequence ID" value="MBK4346668.1"/>
    <property type="molecule type" value="Genomic_DNA"/>
</dbReference>